<dbReference type="Gene3D" id="3.40.50.2000">
    <property type="entry name" value="Glycogen Phosphorylase B"/>
    <property type="match status" value="2"/>
</dbReference>
<evidence type="ECO:0000256" key="1">
    <source>
        <dbReference type="ARBA" id="ARBA00022679"/>
    </source>
</evidence>
<evidence type="ECO:0000259" key="2">
    <source>
        <dbReference type="Pfam" id="PF00534"/>
    </source>
</evidence>
<dbReference type="AlphaFoldDB" id="A0A1F8EKW3"/>
<name>A0A1F8EKW3_9BACT</name>
<dbReference type="Pfam" id="PF13439">
    <property type="entry name" value="Glyco_transf_4"/>
    <property type="match status" value="1"/>
</dbReference>
<dbReference type="SUPFAM" id="SSF53756">
    <property type="entry name" value="UDP-Glycosyltransferase/glycogen phosphorylase"/>
    <property type="match status" value="1"/>
</dbReference>
<dbReference type="PANTHER" id="PTHR46401:SF2">
    <property type="entry name" value="GLYCOSYLTRANSFERASE WBBK-RELATED"/>
    <property type="match status" value="1"/>
</dbReference>
<sequence length="382" mass="43989">MRELLFIANLRLPTEKAYGVQIAKMCETFALQGLEVTLLYPFRDNHIRDELCSYYSVRTNFKIKRIWAPDFYFSGRLDKIAVNIKGVISALLLSFYAVVQKADIIYSRDEWPLYFLSFFNKKIVFEAHNFSDARIFFYRRFLARNLKVVTISESLRGKFLNIGFSADNVLVAHDGVDMNEFDIQISKEEARKKLSLSQDSKIVMYTGHLFEWKGVYSLLETARNFQFLVSNFQERDAVLFIFVGGMDYDIKKFREKARGLKNVLILGHKSHKEIPVYLKAADVLTLPNSAKDKVYLNTSPVKLFEYMASGCPIVASNLPSIAEVLNDQNSILVNPNKPGDLDRGIGRILSEPDLGFQLSKKAMEDVKNYTWERRVKNILSFV</sequence>
<dbReference type="InterPro" id="IPR028098">
    <property type="entry name" value="Glyco_trans_4-like_N"/>
</dbReference>
<accession>A0A1F8EKW3</accession>
<dbReference type="PANTHER" id="PTHR46401">
    <property type="entry name" value="GLYCOSYLTRANSFERASE WBBK-RELATED"/>
    <property type="match status" value="1"/>
</dbReference>
<keyword evidence="1" id="KW-0808">Transferase</keyword>
<feature type="domain" description="Glycosyltransferase subfamily 4-like N-terminal" evidence="3">
    <location>
        <begin position="21"/>
        <end position="179"/>
    </location>
</feature>
<dbReference type="InterPro" id="IPR001296">
    <property type="entry name" value="Glyco_trans_1"/>
</dbReference>
<dbReference type="Proteomes" id="UP000177117">
    <property type="component" value="Unassembled WGS sequence"/>
</dbReference>
<reference evidence="4 5" key="1">
    <citation type="journal article" date="2016" name="Nat. Commun.">
        <title>Thousands of microbial genomes shed light on interconnected biogeochemical processes in an aquifer system.</title>
        <authorList>
            <person name="Anantharaman K."/>
            <person name="Brown C.T."/>
            <person name="Hug L.A."/>
            <person name="Sharon I."/>
            <person name="Castelle C.J."/>
            <person name="Probst A.J."/>
            <person name="Thomas B.C."/>
            <person name="Singh A."/>
            <person name="Wilkins M.J."/>
            <person name="Karaoz U."/>
            <person name="Brodie E.L."/>
            <person name="Williams K.H."/>
            <person name="Hubbard S.S."/>
            <person name="Banfield J.F."/>
        </authorList>
    </citation>
    <scope>NUCLEOTIDE SEQUENCE [LARGE SCALE GENOMIC DNA]</scope>
</reference>
<dbReference type="GO" id="GO:0016757">
    <property type="term" value="F:glycosyltransferase activity"/>
    <property type="evidence" value="ECO:0007669"/>
    <property type="project" value="InterPro"/>
</dbReference>
<evidence type="ECO:0000313" key="4">
    <source>
        <dbReference type="EMBL" id="OGN01238.1"/>
    </source>
</evidence>
<proteinExistence type="predicted"/>
<evidence type="ECO:0000313" key="5">
    <source>
        <dbReference type="Proteomes" id="UP000177117"/>
    </source>
</evidence>
<dbReference type="Pfam" id="PF00534">
    <property type="entry name" value="Glycos_transf_1"/>
    <property type="match status" value="1"/>
</dbReference>
<comment type="caution">
    <text evidence="4">The sequence shown here is derived from an EMBL/GenBank/DDBJ whole genome shotgun (WGS) entry which is preliminary data.</text>
</comment>
<dbReference type="GO" id="GO:0009103">
    <property type="term" value="P:lipopolysaccharide biosynthetic process"/>
    <property type="evidence" value="ECO:0007669"/>
    <property type="project" value="TreeGrafter"/>
</dbReference>
<protein>
    <submittedName>
        <fullName evidence="4">Uncharacterized protein</fullName>
    </submittedName>
</protein>
<organism evidence="4 5">
    <name type="scientific">Candidatus Yanofskybacteria bacterium RIFCSPHIGHO2_01_FULL_41_53</name>
    <dbReference type="NCBI Taxonomy" id="1802663"/>
    <lineage>
        <taxon>Bacteria</taxon>
        <taxon>Candidatus Yanofskyibacteriota</taxon>
    </lineage>
</organism>
<evidence type="ECO:0000259" key="3">
    <source>
        <dbReference type="Pfam" id="PF13439"/>
    </source>
</evidence>
<dbReference type="EMBL" id="MGJD01000008">
    <property type="protein sequence ID" value="OGN01238.1"/>
    <property type="molecule type" value="Genomic_DNA"/>
</dbReference>
<feature type="domain" description="Glycosyl transferase family 1" evidence="2">
    <location>
        <begin position="187"/>
        <end position="362"/>
    </location>
</feature>
<gene>
    <name evidence="4" type="ORF">A2650_02395</name>
</gene>